<protein>
    <submittedName>
        <fullName evidence="1">Uncharacterized protein</fullName>
    </submittedName>
</protein>
<dbReference type="OrthoDB" id="10400722at2759"/>
<evidence type="ECO:0000313" key="1">
    <source>
        <dbReference type="EMBL" id="KAF2440984.1"/>
    </source>
</evidence>
<dbReference type="Proteomes" id="UP000799764">
    <property type="component" value="Unassembled WGS sequence"/>
</dbReference>
<dbReference type="EMBL" id="MU001506">
    <property type="protein sequence ID" value="KAF2440984.1"/>
    <property type="molecule type" value="Genomic_DNA"/>
</dbReference>
<comment type="caution">
    <text evidence="1">The sequence shown here is derived from an EMBL/GenBank/DDBJ whole genome shotgun (WGS) entry which is preliminary data.</text>
</comment>
<keyword evidence="2" id="KW-1185">Reference proteome</keyword>
<dbReference type="AlphaFoldDB" id="A0A9P4PDD1"/>
<proteinExistence type="predicted"/>
<name>A0A9P4PDD1_9PLEO</name>
<organism evidence="1 2">
    <name type="scientific">Karstenula rhodostoma CBS 690.94</name>
    <dbReference type="NCBI Taxonomy" id="1392251"/>
    <lineage>
        <taxon>Eukaryota</taxon>
        <taxon>Fungi</taxon>
        <taxon>Dikarya</taxon>
        <taxon>Ascomycota</taxon>
        <taxon>Pezizomycotina</taxon>
        <taxon>Dothideomycetes</taxon>
        <taxon>Pleosporomycetidae</taxon>
        <taxon>Pleosporales</taxon>
        <taxon>Massarineae</taxon>
        <taxon>Didymosphaeriaceae</taxon>
        <taxon>Karstenula</taxon>
    </lineage>
</organism>
<reference evidence="1" key="1">
    <citation type="journal article" date="2020" name="Stud. Mycol.">
        <title>101 Dothideomycetes genomes: a test case for predicting lifestyles and emergence of pathogens.</title>
        <authorList>
            <person name="Haridas S."/>
            <person name="Albert R."/>
            <person name="Binder M."/>
            <person name="Bloem J."/>
            <person name="Labutti K."/>
            <person name="Salamov A."/>
            <person name="Andreopoulos B."/>
            <person name="Baker S."/>
            <person name="Barry K."/>
            <person name="Bills G."/>
            <person name="Bluhm B."/>
            <person name="Cannon C."/>
            <person name="Castanera R."/>
            <person name="Culley D."/>
            <person name="Daum C."/>
            <person name="Ezra D."/>
            <person name="Gonzalez J."/>
            <person name="Henrissat B."/>
            <person name="Kuo A."/>
            <person name="Liang C."/>
            <person name="Lipzen A."/>
            <person name="Lutzoni F."/>
            <person name="Magnuson J."/>
            <person name="Mondo S."/>
            <person name="Nolan M."/>
            <person name="Ohm R."/>
            <person name="Pangilinan J."/>
            <person name="Park H.-J."/>
            <person name="Ramirez L."/>
            <person name="Alfaro M."/>
            <person name="Sun H."/>
            <person name="Tritt A."/>
            <person name="Yoshinaga Y."/>
            <person name="Zwiers L.-H."/>
            <person name="Turgeon B."/>
            <person name="Goodwin S."/>
            <person name="Spatafora J."/>
            <person name="Crous P."/>
            <person name="Grigoriev I."/>
        </authorList>
    </citation>
    <scope>NUCLEOTIDE SEQUENCE</scope>
    <source>
        <strain evidence="1">CBS 690.94</strain>
    </source>
</reference>
<gene>
    <name evidence="1" type="ORF">P171DRAFT_446908</name>
</gene>
<accession>A0A9P4PDD1</accession>
<sequence>MKFPKRQKRGSISAHTAATTPIGLSPALSAVRSIVEKTKPIEDPTQPKLRRKHKSANLYLDSVFDEELTEIDPATGHWVAIPFGRTRTLSAPMIILTPPSPEKADPLDEAGGVLARAASAMGTVQVPRSLSFPDLGWLASAAGRAIANALPYWRASEKLTGTTRTRSSKTLSIVAASSGNISPATCPSCDRG</sequence>
<evidence type="ECO:0000313" key="2">
    <source>
        <dbReference type="Proteomes" id="UP000799764"/>
    </source>
</evidence>